<evidence type="ECO:0000256" key="2">
    <source>
        <dbReference type="ARBA" id="ARBA00010617"/>
    </source>
</evidence>
<evidence type="ECO:0000313" key="9">
    <source>
        <dbReference type="Proteomes" id="UP000281726"/>
    </source>
</evidence>
<keyword evidence="5 6" id="KW-0349">Heme</keyword>
<comment type="similarity">
    <text evidence="2 6">Belongs to the cytochrome P450 family.</text>
</comment>
<dbReference type="GO" id="GO:0016705">
    <property type="term" value="F:oxidoreductase activity, acting on paired donors, with incorporation or reduction of molecular oxygen"/>
    <property type="evidence" value="ECO:0007669"/>
    <property type="project" value="InterPro"/>
</dbReference>
<dbReference type="AlphaFoldDB" id="A0A3A9Z772"/>
<dbReference type="InterPro" id="IPR036396">
    <property type="entry name" value="Cyt_P450_sf"/>
</dbReference>
<evidence type="ECO:0000256" key="1">
    <source>
        <dbReference type="ARBA" id="ARBA00001971"/>
    </source>
</evidence>
<dbReference type="Proteomes" id="UP000281726">
    <property type="component" value="Unassembled WGS sequence"/>
</dbReference>
<dbReference type="EMBL" id="RBAK01000007">
    <property type="protein sequence ID" value="RKN44251.1"/>
    <property type="molecule type" value="Genomic_DNA"/>
</dbReference>
<dbReference type="InterPro" id="IPR001128">
    <property type="entry name" value="Cyt_P450"/>
</dbReference>
<proteinExistence type="inferred from homology"/>
<keyword evidence="6" id="KW-0560">Oxidoreductase</keyword>
<dbReference type="GO" id="GO:0004497">
    <property type="term" value="F:monooxygenase activity"/>
    <property type="evidence" value="ECO:0007669"/>
    <property type="project" value="UniProtKB-KW"/>
</dbReference>
<dbReference type="CDD" id="cd00302">
    <property type="entry name" value="cytochrome_P450"/>
    <property type="match status" value="1"/>
</dbReference>
<dbReference type="Gene3D" id="1.10.630.10">
    <property type="entry name" value="Cytochrome P450"/>
    <property type="match status" value="1"/>
</dbReference>
<dbReference type="InterPro" id="IPR002403">
    <property type="entry name" value="Cyt_P450_E_grp-IV"/>
</dbReference>
<organism evidence="8 9">
    <name type="scientific">Micromonospora endolithica</name>
    <dbReference type="NCBI Taxonomy" id="230091"/>
    <lineage>
        <taxon>Bacteria</taxon>
        <taxon>Bacillati</taxon>
        <taxon>Actinomycetota</taxon>
        <taxon>Actinomycetes</taxon>
        <taxon>Micromonosporales</taxon>
        <taxon>Micromonosporaceae</taxon>
        <taxon>Micromonospora</taxon>
    </lineage>
</organism>
<evidence type="ECO:0000256" key="7">
    <source>
        <dbReference type="SAM" id="MobiDB-lite"/>
    </source>
</evidence>
<dbReference type="PANTHER" id="PTHR24305:SF166">
    <property type="entry name" value="CYTOCHROME P450 12A4, MITOCHONDRIAL-RELATED"/>
    <property type="match status" value="1"/>
</dbReference>
<evidence type="ECO:0000256" key="5">
    <source>
        <dbReference type="PIRSR" id="PIRSR602403-1"/>
    </source>
</evidence>
<name>A0A3A9Z772_9ACTN</name>
<keyword evidence="3 5" id="KW-0479">Metal-binding</keyword>
<sequence>MDVHLAFEEDRMGYLRDLAERYGDVVRVGERAWLVNDPGAARHVLQTTGTEFTTVSDFLGRSVPARRYDSHHQAAINGVHALLARWATAPRLSRIQEHVRRLLPAGEGILDPLPLGRRIGVALATEACLGQPDPKVEQDSVRLLDTLLPKLSSPWLLPGWVPTPRNLRLARRDATLTRRFTKVPTAPDAWGQDTIRTLLRRRSPAELGFSTATDTWIKKLLLASQEPTGAAPAWALHRMLTAPEWLARVESEVADVDPLGAELTDPLRQLPVTSAVVFESLRLHPPTWLISRRVLVETDLCGFPASPGQIIYLSPWLLHQNAEAYPDPLAFRPDRWLDPQQRKRSQQGYFAFSRGPHSCPGRLPSLALTVCLVGALVRRYELTSDGGQVGTDARRSMLPVGVRLRIRPRPATPPADQTAGTRRSRGDR</sequence>
<keyword evidence="4 5" id="KW-0408">Iron</keyword>
<evidence type="ECO:0000256" key="3">
    <source>
        <dbReference type="ARBA" id="ARBA00022723"/>
    </source>
</evidence>
<dbReference type="Pfam" id="PF00067">
    <property type="entry name" value="p450"/>
    <property type="match status" value="1"/>
</dbReference>
<dbReference type="SUPFAM" id="SSF48264">
    <property type="entry name" value="Cytochrome P450"/>
    <property type="match status" value="1"/>
</dbReference>
<dbReference type="PRINTS" id="PR00465">
    <property type="entry name" value="EP450IV"/>
</dbReference>
<keyword evidence="6" id="KW-0503">Monooxygenase</keyword>
<dbReference type="PROSITE" id="PS00086">
    <property type="entry name" value="CYTOCHROME_P450"/>
    <property type="match status" value="1"/>
</dbReference>
<feature type="binding site" description="axial binding residue" evidence="5">
    <location>
        <position position="359"/>
    </location>
    <ligand>
        <name>heme</name>
        <dbReference type="ChEBI" id="CHEBI:30413"/>
    </ligand>
    <ligandPart>
        <name>Fe</name>
        <dbReference type="ChEBI" id="CHEBI:18248"/>
    </ligandPart>
</feature>
<dbReference type="GO" id="GO:0020037">
    <property type="term" value="F:heme binding"/>
    <property type="evidence" value="ECO:0007669"/>
    <property type="project" value="InterPro"/>
</dbReference>
<dbReference type="PANTHER" id="PTHR24305">
    <property type="entry name" value="CYTOCHROME P450"/>
    <property type="match status" value="1"/>
</dbReference>
<dbReference type="GO" id="GO:0005506">
    <property type="term" value="F:iron ion binding"/>
    <property type="evidence" value="ECO:0007669"/>
    <property type="project" value="InterPro"/>
</dbReference>
<dbReference type="InterPro" id="IPR017972">
    <property type="entry name" value="Cyt_P450_CS"/>
</dbReference>
<feature type="region of interest" description="Disordered" evidence="7">
    <location>
        <begin position="400"/>
        <end position="428"/>
    </location>
</feature>
<keyword evidence="9" id="KW-1185">Reference proteome</keyword>
<reference evidence="8 9" key="1">
    <citation type="journal article" date="2004" name="Syst. Appl. Microbiol.">
        <title>Cryptoendolithic actinomycetes from antarctic sandstone rock samples: Micromonospora endolithica sp. nov. and two isolates related to Micromonospora coerulea Jensen 1932.</title>
        <authorList>
            <person name="Hirsch P."/>
            <person name="Mevs U."/>
            <person name="Kroppenstedt R.M."/>
            <person name="Schumann P."/>
            <person name="Stackebrandt E."/>
        </authorList>
    </citation>
    <scope>NUCLEOTIDE SEQUENCE [LARGE SCALE GENOMIC DNA]</scope>
    <source>
        <strain evidence="8 9">JCM 12677</strain>
    </source>
</reference>
<evidence type="ECO:0000313" key="8">
    <source>
        <dbReference type="EMBL" id="RKN44251.1"/>
    </source>
</evidence>
<comment type="cofactor">
    <cofactor evidence="1 5">
        <name>heme</name>
        <dbReference type="ChEBI" id="CHEBI:30413"/>
    </cofactor>
</comment>
<evidence type="ECO:0000256" key="4">
    <source>
        <dbReference type="ARBA" id="ARBA00023004"/>
    </source>
</evidence>
<evidence type="ECO:0000256" key="6">
    <source>
        <dbReference type="RuleBase" id="RU000461"/>
    </source>
</evidence>
<dbReference type="InterPro" id="IPR050121">
    <property type="entry name" value="Cytochrome_P450_monoxygenase"/>
</dbReference>
<gene>
    <name evidence="8" type="ORF">D7223_18425</name>
</gene>
<accession>A0A3A9Z772</accession>
<protein>
    <submittedName>
        <fullName evidence="8">Cytochrome P450</fullName>
    </submittedName>
</protein>
<comment type="caution">
    <text evidence="8">The sequence shown here is derived from an EMBL/GenBank/DDBJ whole genome shotgun (WGS) entry which is preliminary data.</text>
</comment>